<proteinExistence type="predicted"/>
<comment type="caution">
    <text evidence="1">The sequence shown here is derived from an EMBL/GenBank/DDBJ whole genome shotgun (WGS) entry which is preliminary data.</text>
</comment>
<dbReference type="RefSeq" id="WP_270124011.1">
    <property type="nucleotide sequence ID" value="NZ_BAAAOM010000004.1"/>
</dbReference>
<evidence type="ECO:0000313" key="1">
    <source>
        <dbReference type="EMBL" id="MDA1387507.1"/>
    </source>
</evidence>
<keyword evidence="4" id="KW-1185">Reference proteome</keyword>
<evidence type="ECO:0000313" key="3">
    <source>
        <dbReference type="Proteomes" id="UP001145799"/>
    </source>
</evidence>
<reference evidence="1" key="1">
    <citation type="submission" date="2022-12" db="EMBL/GenBank/DDBJ databases">
        <title>Gycomyces niveus sp.nov., a novel actinomycete isolated from soil in Shouguang.</title>
        <authorList>
            <person name="Yang X."/>
        </authorList>
    </citation>
    <scope>NUCLEOTIDE SEQUENCE</scope>
    <source>
        <strain evidence="1">DSM 44724</strain>
    </source>
</reference>
<dbReference type="EMBL" id="JAPZVQ010000016">
    <property type="protein sequence ID" value="MDA1387507.1"/>
    <property type="molecule type" value="Genomic_DNA"/>
</dbReference>
<gene>
    <name evidence="2" type="ORF">J2S69_002402</name>
    <name evidence="1" type="ORF">O2L01_21115</name>
</gene>
<accession>A0A9X3PMH0</accession>
<dbReference type="EMBL" id="JAVDYD010000001">
    <property type="protein sequence ID" value="MDR7338683.1"/>
    <property type="molecule type" value="Genomic_DNA"/>
</dbReference>
<protein>
    <submittedName>
        <fullName evidence="1">Uncharacterized protein</fullName>
    </submittedName>
</protein>
<reference evidence="2 4" key="2">
    <citation type="submission" date="2023-07" db="EMBL/GenBank/DDBJ databases">
        <title>Sequencing the genomes of 1000 actinobacteria strains.</title>
        <authorList>
            <person name="Klenk H.-P."/>
        </authorList>
    </citation>
    <scope>NUCLEOTIDE SEQUENCE [LARGE SCALE GENOMIC DNA]</scope>
    <source>
        <strain evidence="2 4">DSM 44724</strain>
    </source>
</reference>
<sequence>MADLDTGEPRFIGAPEHLDWARTAGHIRRIVDEAFLAYAHRDRVELPQREMSESPDSVV</sequence>
<evidence type="ECO:0000313" key="4">
    <source>
        <dbReference type="Proteomes" id="UP001183604"/>
    </source>
</evidence>
<dbReference type="Proteomes" id="UP001183604">
    <property type="component" value="Unassembled WGS sequence"/>
</dbReference>
<name>A0A9X3PMH0_9ACTN</name>
<evidence type="ECO:0000313" key="2">
    <source>
        <dbReference type="EMBL" id="MDR7338683.1"/>
    </source>
</evidence>
<organism evidence="1 3">
    <name type="scientific">Glycomyces lechevalierae</name>
    <dbReference type="NCBI Taxonomy" id="256034"/>
    <lineage>
        <taxon>Bacteria</taxon>
        <taxon>Bacillati</taxon>
        <taxon>Actinomycetota</taxon>
        <taxon>Actinomycetes</taxon>
        <taxon>Glycomycetales</taxon>
        <taxon>Glycomycetaceae</taxon>
        <taxon>Glycomyces</taxon>
    </lineage>
</organism>
<dbReference type="AlphaFoldDB" id="A0A9X3PMH0"/>
<dbReference type="Proteomes" id="UP001145799">
    <property type="component" value="Unassembled WGS sequence"/>
</dbReference>